<name>A0A8H6XJX1_9AGAR</name>
<dbReference type="SUPFAM" id="SSF52047">
    <property type="entry name" value="RNI-like"/>
    <property type="match status" value="1"/>
</dbReference>
<evidence type="ECO:0000256" key="1">
    <source>
        <dbReference type="SAM" id="MobiDB-lite"/>
    </source>
</evidence>
<sequence>MAELPQELIDTIVELVLAKDLIACALTARSFVECSQRRIFYMMSLSGLPAYERMSIILAKSPHLGQYVRLLALEIEGIPENWRPLEVIVSTFLELERVTIRGNLVGTAPSELGQNPPLIDLLSLPSLLCVGLANLINVPASLITKALENAEEVSLSRVSIASDDPTPTESPNPTSDFLWHLDISDAMEEIMPFLLQPRRVGYLQYLSRLSITIVPISESMRGEFTAALAACAPTLERLELEFVSPFSLPQLPALWHLELGFHADDALGFCASISLALMSTPSLGVLVVSVRERPHRHLVNWHLLPAAPVPEWAALDTQLCEMHTRAEGESPEPRDDDQPPDDDEDFDPRLEEVHFSLRYLLPEPDRYTAFVAAVKGKLPSVFGAEFLAFSYRNAFLHPMDRFSQDYDY</sequence>
<gene>
    <name evidence="2" type="ORF">MSAN_02012700</name>
</gene>
<evidence type="ECO:0008006" key="4">
    <source>
        <dbReference type="Google" id="ProtNLM"/>
    </source>
</evidence>
<evidence type="ECO:0000313" key="2">
    <source>
        <dbReference type="EMBL" id="KAF7342563.1"/>
    </source>
</evidence>
<organism evidence="2 3">
    <name type="scientific">Mycena sanguinolenta</name>
    <dbReference type="NCBI Taxonomy" id="230812"/>
    <lineage>
        <taxon>Eukaryota</taxon>
        <taxon>Fungi</taxon>
        <taxon>Dikarya</taxon>
        <taxon>Basidiomycota</taxon>
        <taxon>Agaricomycotina</taxon>
        <taxon>Agaricomycetes</taxon>
        <taxon>Agaricomycetidae</taxon>
        <taxon>Agaricales</taxon>
        <taxon>Marasmiineae</taxon>
        <taxon>Mycenaceae</taxon>
        <taxon>Mycena</taxon>
    </lineage>
</organism>
<keyword evidence="3" id="KW-1185">Reference proteome</keyword>
<comment type="caution">
    <text evidence="2">The sequence shown here is derived from an EMBL/GenBank/DDBJ whole genome shotgun (WGS) entry which is preliminary data.</text>
</comment>
<dbReference type="OrthoDB" id="2745898at2759"/>
<feature type="compositionally biased region" description="Basic and acidic residues" evidence="1">
    <location>
        <begin position="324"/>
        <end position="337"/>
    </location>
</feature>
<dbReference type="AlphaFoldDB" id="A0A8H6XJX1"/>
<dbReference type="EMBL" id="JACAZH010000025">
    <property type="protein sequence ID" value="KAF7342563.1"/>
    <property type="molecule type" value="Genomic_DNA"/>
</dbReference>
<evidence type="ECO:0000313" key="3">
    <source>
        <dbReference type="Proteomes" id="UP000623467"/>
    </source>
</evidence>
<feature type="region of interest" description="Disordered" evidence="1">
    <location>
        <begin position="324"/>
        <end position="347"/>
    </location>
</feature>
<reference evidence="2" key="1">
    <citation type="submission" date="2020-05" db="EMBL/GenBank/DDBJ databases">
        <title>Mycena genomes resolve the evolution of fungal bioluminescence.</title>
        <authorList>
            <person name="Tsai I.J."/>
        </authorList>
    </citation>
    <scope>NUCLEOTIDE SEQUENCE</scope>
    <source>
        <strain evidence="2">160909Yilan</strain>
    </source>
</reference>
<protein>
    <recommendedName>
        <fullName evidence="4">F-box domain-containing protein</fullName>
    </recommendedName>
</protein>
<accession>A0A8H6XJX1</accession>
<dbReference type="Proteomes" id="UP000623467">
    <property type="component" value="Unassembled WGS sequence"/>
</dbReference>
<proteinExistence type="predicted"/>